<feature type="compositionally biased region" description="Polar residues" evidence="1">
    <location>
        <begin position="613"/>
        <end position="663"/>
    </location>
</feature>
<feature type="compositionally biased region" description="Polar residues" evidence="1">
    <location>
        <begin position="1502"/>
        <end position="1518"/>
    </location>
</feature>
<dbReference type="GeneID" id="116530264"/>
<dbReference type="PANTHER" id="PTHR21604">
    <property type="entry name" value="RETROELEMENT SILENCING FACTOR 1"/>
    <property type="match status" value="1"/>
</dbReference>
<feature type="compositionally biased region" description="Polar residues" evidence="1">
    <location>
        <begin position="1071"/>
        <end position="1084"/>
    </location>
</feature>
<dbReference type="RefSeq" id="XP_032104162.1">
    <property type="nucleotide sequence ID" value="XM_032248271.1"/>
</dbReference>
<feature type="compositionally biased region" description="Basic and acidic residues" evidence="1">
    <location>
        <begin position="935"/>
        <end position="956"/>
    </location>
</feature>
<proteinExistence type="predicted"/>
<dbReference type="CTD" id="55196"/>
<keyword evidence="2" id="KW-1185">Reference proteome</keyword>
<name>A0A6J3FFE6_SAPAP</name>
<feature type="compositionally biased region" description="Polar residues" evidence="1">
    <location>
        <begin position="429"/>
        <end position="453"/>
    </location>
</feature>
<accession>A0A6J3FFE6</accession>
<dbReference type="PANTHER" id="PTHR21604:SF0">
    <property type="entry name" value="RETROELEMENT SILENCING FACTOR 1"/>
    <property type="match status" value="1"/>
</dbReference>
<dbReference type="GO" id="GO:0005634">
    <property type="term" value="C:nucleus"/>
    <property type="evidence" value="ECO:0007669"/>
    <property type="project" value="TreeGrafter"/>
</dbReference>
<reference evidence="3 4" key="1">
    <citation type="submission" date="2025-04" db="UniProtKB">
        <authorList>
            <consortium name="RefSeq"/>
        </authorList>
    </citation>
    <scope>IDENTIFICATION</scope>
    <source>
        <tissue evidence="3 4">Blood</tissue>
    </source>
</reference>
<gene>
    <name evidence="3 4 5" type="primary">RESF1</name>
</gene>
<dbReference type="GO" id="GO:1990226">
    <property type="term" value="F:histone methyltransferase binding"/>
    <property type="evidence" value="ECO:0007669"/>
    <property type="project" value="TreeGrafter"/>
</dbReference>
<dbReference type="InterPro" id="IPR027866">
    <property type="entry name" value="RESF1"/>
</dbReference>
<evidence type="ECO:0000313" key="5">
    <source>
        <dbReference type="RefSeq" id="XP_032104162.1"/>
    </source>
</evidence>
<dbReference type="RefSeq" id="XP_032104161.1">
    <property type="nucleotide sequence ID" value="XM_032248270.1"/>
</dbReference>
<evidence type="ECO:0000313" key="2">
    <source>
        <dbReference type="Proteomes" id="UP000504640"/>
    </source>
</evidence>
<feature type="region of interest" description="Disordered" evidence="1">
    <location>
        <begin position="429"/>
        <end position="475"/>
    </location>
</feature>
<feature type="region of interest" description="Disordered" evidence="1">
    <location>
        <begin position="1196"/>
        <end position="1221"/>
    </location>
</feature>
<organism evidence="2 3">
    <name type="scientific">Sapajus apella</name>
    <name type="common">Brown-capped capuchin</name>
    <name type="synonym">Cebus apella</name>
    <dbReference type="NCBI Taxonomy" id="9515"/>
    <lineage>
        <taxon>Eukaryota</taxon>
        <taxon>Metazoa</taxon>
        <taxon>Chordata</taxon>
        <taxon>Craniata</taxon>
        <taxon>Vertebrata</taxon>
        <taxon>Euteleostomi</taxon>
        <taxon>Mammalia</taxon>
        <taxon>Eutheria</taxon>
        <taxon>Euarchontoglires</taxon>
        <taxon>Primates</taxon>
        <taxon>Haplorrhini</taxon>
        <taxon>Platyrrhini</taxon>
        <taxon>Cebidae</taxon>
        <taxon>Cebinae</taxon>
        <taxon>Sapajus</taxon>
    </lineage>
</organism>
<feature type="region of interest" description="Disordered" evidence="1">
    <location>
        <begin position="1690"/>
        <end position="1718"/>
    </location>
</feature>
<evidence type="ECO:0000313" key="4">
    <source>
        <dbReference type="RefSeq" id="XP_032104161.1"/>
    </source>
</evidence>
<feature type="compositionally biased region" description="Basic and acidic residues" evidence="1">
    <location>
        <begin position="1086"/>
        <end position="1098"/>
    </location>
</feature>
<feature type="region of interest" description="Disordered" evidence="1">
    <location>
        <begin position="831"/>
        <end position="851"/>
    </location>
</feature>
<feature type="region of interest" description="Disordered" evidence="1">
    <location>
        <begin position="1499"/>
        <end position="1519"/>
    </location>
</feature>
<evidence type="ECO:0000256" key="1">
    <source>
        <dbReference type="SAM" id="MobiDB-lite"/>
    </source>
</evidence>
<feature type="region of interest" description="Disordered" evidence="1">
    <location>
        <begin position="1071"/>
        <end position="1098"/>
    </location>
</feature>
<protein>
    <submittedName>
        <fullName evidence="3 4">Retroelement silencing factor 1 isoform X1</fullName>
    </submittedName>
</protein>
<feature type="region of interest" description="Disordered" evidence="1">
    <location>
        <begin position="600"/>
        <end position="663"/>
    </location>
</feature>
<feature type="region of interest" description="Disordered" evidence="1">
    <location>
        <begin position="922"/>
        <end position="957"/>
    </location>
</feature>
<sequence>MNWNAKPKSATLPPLYPKSQPPFLQQSLINQVTTTSPSSFSYPGSNQEACMYPSNSNPISQPLPNIQNYPQQISVSDMHNGTVVTSHTSVERITYANVNGPKQLTQNLQMSSGATQNVWSNSAMRNPVHSPIGATGSHQTDFGTNTPNMPALQSQLVTSDTYSMHMQMIPSNSTQLPVAYQGNQGLNQSFSEQQVDWTQHYMSKGLTYPDYRPPPKLYRYSPQSFLQDPAIQKGNFTTSLQVKNSQLPNSVLTLLSKQTAAVPSQQYAMHTDRRPPPPYNWRYGSQPLQSTQCITKHLSMEVPPSGEMHSSEMRNSFQQQWQNPNESISTIGNFSNLKVSTSSKQPFNDPVRSSVVGVQTLAQNNEEKRKDSCNPTSNQVLDTSVTKEKLVRDIKTLLEIKQKFSELARKIKINKDLLMAAGCIKMTNTSYSEPGQNSELSLKQTSKIQSAPQITPGPSEKADRQPPTVVKSTETSKTECTLNSGIQKINCRRFNQVNSVVLPNPVYCEKQPMPDQTHDVKVLTSKTSAVEMTQAILSTQLSSENVSKVEQNSAVCETISIPKSMSTEEYTSNIQNKNALLISLLLQAGKTQKTVLKDASQTIQDSKPDSCEMNPSTQKTGNQLNLKTMETPSISNVSGGTSDNPFCSEQESSTKGTPAKSDSSCSMEVLATCLSLWKKQPSESTKEKQCDKLRTNTAAVGISKPANIHIKSPCSVVGNSNSQNKISNPAPQTGLSVVVHNYESSGINTTKGTELQIAVVSPLILSDVKTLSVKGVTPAALPETVYPVIKEGSVCSLQNQLAENAKTAAALKVDVSGPVASTAVSTKIFPLTEKEKQNDSTPGHSEGALNVSQGKHDKLESAIHSPMSDQQTSQESRDNTVVSSDILQIDNICSLVEGDTAYNSQIAKIFSSVSLKVIEPQKPSLPNQQGIGSGEPEKQSDDTTENKDFSFQKDKPVQCTDVSQKICDQPKSEPPLESSFNNLEVNRGILEESNLEHATEESTANDMCSSAAIQEDIYPQETDVSSNYTTQGPARNEIHSDKAPVLYLHDQLSELLKEFPYGIEAVNTRDGSVGQQTTYPTSEDQTADKTSCDSKDPGDQIQITMLSSEQMKEIFTEQDDQPCVVDKLEEPEKEKPITEVGSHCDLQAPAGGESRDSVILDSEKDDIHCCALGWLSVIYEGVPQCQCDSIKNSTSEEEKGKDQCSPLETNSCKQGERTSDRAVPVVESKILLNNPKTTLTPPDGESHFPEIQYDNNIKDASKTKHKSIPRMEQELTAGQFSSKCDKLDDPLQNHEKKKLRFHEVTFHSSNKMTASYEQASQETQQKKHMTQNSRPLKAKTAFLSNKDLYKKHSSLGQSSPEKIKLKFKPDGFKQKHLEKRKLDQGNILDMEVKRKKHDKQEQNESVGATFKLGESSSNPKERAIVKEKIVSNTKSLDTKASSSKFRIPIPKEYLQRQKHKEAVSNKALKICVKNVPCDSERVRPSKFVQVGSCGKLNERHSSSVQTSKESLNGLTSHGKSLKIHHSEESKTYNILKNVKEKIDRKQSDKIWIDQTKLDKKLTSISSEAQFSQIPPQVKDQKKLYLNRVAFKCTERESICLTKLDSSPRKLHKDKEKRQENKCKAFLPAKDNTDKSNMLEFKLCPDILLKNANPVEERKDVKPHPRKEQAPVQVSGIKSTKEDWLKCVTMKKKTQKNSQEKDNINSRHPKRSFSADGFEMLQNPVKDSKAMFQTYKKMYLEKRSRSLGSSPVK</sequence>
<evidence type="ECO:0000313" key="3">
    <source>
        <dbReference type="RefSeq" id="XP_032104160.1"/>
    </source>
</evidence>
<dbReference type="Pfam" id="PF15395">
    <property type="entry name" value="DUF4617"/>
    <property type="match status" value="1"/>
</dbReference>
<dbReference type="RefSeq" id="XP_032104160.1">
    <property type="nucleotide sequence ID" value="XM_032248269.1"/>
</dbReference>
<dbReference type="Proteomes" id="UP000504640">
    <property type="component" value="Unplaced"/>
</dbReference>